<keyword evidence="6" id="KW-0406">Ion transport</keyword>
<dbReference type="GeneID" id="114481950"/>
<accession>A0A8C5DD11</accession>
<evidence type="ECO:0000256" key="1">
    <source>
        <dbReference type="ARBA" id="ARBA00004325"/>
    </source>
</evidence>
<keyword evidence="7" id="KW-0496">Mitochondrion</keyword>
<feature type="region of interest" description="Disordered" evidence="10">
    <location>
        <begin position="240"/>
        <end position="263"/>
    </location>
</feature>
<keyword evidence="9" id="KW-0066">ATP synthesis</keyword>
<name>A0A8C5DD11_GOUWI</name>
<evidence type="ECO:0000256" key="5">
    <source>
        <dbReference type="ARBA" id="ARBA00022781"/>
    </source>
</evidence>
<evidence type="ECO:0000256" key="10">
    <source>
        <dbReference type="SAM" id="MobiDB-lite"/>
    </source>
</evidence>
<sequence length="408" mass="45361">MSSEVCPFCGKLYKRLKSHLPHCKAAPSVKDPSGQHDAAANQTTAAEFPRQKTKETLKLGTKSTSSSLLTTSSNSSTKKKKKQTLDEQIITSTLTLPKPASKTVSKPKKKGLRDLIEAAKSKQGAENLLENDRDKSKSTFTDSHLSSKTGTKAEKDSVKSAPKKKLKKKALESERTQENKQQAPKRCNVWEEDAEDVHEGGVHVQQGRISLQSVRATLGRANVTQQPSNSPSILSQLKTTNGFHGNIPPPQTETSQPPQSKQTSLKTSFHAIPQRHVTGNMTTSPPLSQSSSYPHLPVTLQTLPVDVEQLLSQRHTEGQEGPQSALAQRSLGEVKLRELPDWLACKSPSHPREIVAMVQRGWQWYYRKYFYVKKGGVAGVSMLLAGYCTLSYIWSYPRIKLDRWRKYH</sequence>
<dbReference type="RefSeq" id="XP_028332851.1">
    <property type="nucleotide sequence ID" value="XM_028477050.1"/>
</dbReference>
<dbReference type="GO" id="GO:0045259">
    <property type="term" value="C:proton-transporting ATP synthase complex"/>
    <property type="evidence" value="ECO:0007669"/>
    <property type="project" value="UniProtKB-KW"/>
</dbReference>
<evidence type="ECO:0008006" key="14">
    <source>
        <dbReference type="Google" id="ProtNLM"/>
    </source>
</evidence>
<proteinExistence type="inferred from homology"/>
<keyword evidence="11" id="KW-1133">Transmembrane helix</keyword>
<evidence type="ECO:0000256" key="9">
    <source>
        <dbReference type="ARBA" id="ARBA00023310"/>
    </source>
</evidence>
<evidence type="ECO:0000256" key="4">
    <source>
        <dbReference type="ARBA" id="ARBA00022547"/>
    </source>
</evidence>
<keyword evidence="3" id="KW-0813">Transport</keyword>
<feature type="region of interest" description="Disordered" evidence="10">
    <location>
        <begin position="25"/>
        <end position="111"/>
    </location>
</feature>
<dbReference type="Ensembl" id="ENSGWIT00000005643.1">
    <property type="protein sequence ID" value="ENSGWIP00000005259.1"/>
    <property type="gene ID" value="ENSGWIG00000002814.1"/>
</dbReference>
<organism evidence="12 13">
    <name type="scientific">Gouania willdenowi</name>
    <name type="common">Blunt-snouted clingfish</name>
    <name type="synonym">Lepadogaster willdenowi</name>
    <dbReference type="NCBI Taxonomy" id="441366"/>
    <lineage>
        <taxon>Eukaryota</taxon>
        <taxon>Metazoa</taxon>
        <taxon>Chordata</taxon>
        <taxon>Craniata</taxon>
        <taxon>Vertebrata</taxon>
        <taxon>Euteleostomi</taxon>
        <taxon>Actinopterygii</taxon>
        <taxon>Neopterygii</taxon>
        <taxon>Teleostei</taxon>
        <taxon>Neoteleostei</taxon>
        <taxon>Acanthomorphata</taxon>
        <taxon>Ovalentaria</taxon>
        <taxon>Blenniimorphae</taxon>
        <taxon>Blenniiformes</taxon>
        <taxon>Gobiesocoidei</taxon>
        <taxon>Gobiesocidae</taxon>
        <taxon>Gobiesocinae</taxon>
        <taxon>Gouania</taxon>
    </lineage>
</organism>
<gene>
    <name evidence="12" type="primary">si:dkey-21c1.4</name>
</gene>
<dbReference type="GO" id="GO:0042776">
    <property type="term" value="P:proton motive force-driven mitochondrial ATP synthesis"/>
    <property type="evidence" value="ECO:0007669"/>
    <property type="project" value="TreeGrafter"/>
</dbReference>
<keyword evidence="11" id="KW-0812">Transmembrane</keyword>
<evidence type="ECO:0000256" key="11">
    <source>
        <dbReference type="SAM" id="Phobius"/>
    </source>
</evidence>
<reference evidence="12" key="3">
    <citation type="submission" date="2025-09" db="UniProtKB">
        <authorList>
            <consortium name="Ensembl"/>
        </authorList>
    </citation>
    <scope>IDENTIFICATION</scope>
</reference>
<dbReference type="OrthoDB" id="8921675at2759"/>
<feature type="compositionally biased region" description="Polar residues" evidence="10">
    <location>
        <begin position="138"/>
        <end position="150"/>
    </location>
</feature>
<dbReference type="PANTHER" id="PTHR13080:SF13">
    <property type="entry name" value="ATP SYNTHASE SUBUNIT F, MITOCHONDRIAL"/>
    <property type="match status" value="1"/>
</dbReference>
<evidence type="ECO:0000313" key="13">
    <source>
        <dbReference type="Proteomes" id="UP000694680"/>
    </source>
</evidence>
<evidence type="ECO:0000256" key="3">
    <source>
        <dbReference type="ARBA" id="ARBA00022448"/>
    </source>
</evidence>
<reference evidence="12" key="1">
    <citation type="submission" date="2020-06" db="EMBL/GenBank/DDBJ databases">
        <authorList>
            <consortium name="Wellcome Sanger Institute Data Sharing"/>
        </authorList>
    </citation>
    <scope>NUCLEOTIDE SEQUENCE [LARGE SCALE GENOMIC DNA]</scope>
</reference>
<keyword evidence="5" id="KW-0375">Hydrogen ion transport</keyword>
<evidence type="ECO:0000256" key="6">
    <source>
        <dbReference type="ARBA" id="ARBA00023065"/>
    </source>
</evidence>
<keyword evidence="8 11" id="KW-0472">Membrane</keyword>
<dbReference type="GO" id="GO:0046933">
    <property type="term" value="F:proton-transporting ATP synthase activity, rotational mechanism"/>
    <property type="evidence" value="ECO:0007669"/>
    <property type="project" value="TreeGrafter"/>
</dbReference>
<dbReference type="PANTHER" id="PTHR13080">
    <property type="entry name" value="ATP SYNTHASE F CHAIN, MITOCHONDRIAL-RELATED"/>
    <property type="match status" value="1"/>
</dbReference>
<keyword evidence="13" id="KW-1185">Reference proteome</keyword>
<reference evidence="12" key="2">
    <citation type="submission" date="2025-08" db="UniProtKB">
        <authorList>
            <consortium name="Ensembl"/>
        </authorList>
    </citation>
    <scope>IDENTIFICATION</scope>
</reference>
<feature type="compositionally biased region" description="Basic and acidic residues" evidence="10">
    <location>
        <begin position="169"/>
        <end position="178"/>
    </location>
</feature>
<dbReference type="Pfam" id="PF10206">
    <property type="entry name" value="WRW"/>
    <property type="match status" value="1"/>
</dbReference>
<comment type="similarity">
    <text evidence="2">Belongs to the ATPase F chain family.</text>
</comment>
<feature type="compositionally biased region" description="Low complexity" evidence="10">
    <location>
        <begin position="252"/>
        <end position="263"/>
    </location>
</feature>
<dbReference type="GO" id="GO:0031966">
    <property type="term" value="C:mitochondrial membrane"/>
    <property type="evidence" value="ECO:0007669"/>
    <property type="project" value="UniProtKB-SubCell"/>
</dbReference>
<keyword evidence="4" id="KW-0138">CF(0)</keyword>
<feature type="transmembrane region" description="Helical" evidence="11">
    <location>
        <begin position="376"/>
        <end position="396"/>
    </location>
</feature>
<evidence type="ECO:0000256" key="7">
    <source>
        <dbReference type="ARBA" id="ARBA00023128"/>
    </source>
</evidence>
<evidence type="ECO:0000256" key="2">
    <source>
        <dbReference type="ARBA" id="ARBA00005895"/>
    </source>
</evidence>
<feature type="compositionally biased region" description="Low complexity" evidence="10">
    <location>
        <begin position="58"/>
        <end position="76"/>
    </location>
</feature>
<dbReference type="AlphaFoldDB" id="A0A8C5DD11"/>
<protein>
    <recommendedName>
        <fullName evidence="14">ATP synthase subunit f, mitochondrial</fullName>
    </recommendedName>
</protein>
<dbReference type="Proteomes" id="UP000694680">
    <property type="component" value="Chromosome 19"/>
</dbReference>
<evidence type="ECO:0000256" key="8">
    <source>
        <dbReference type="ARBA" id="ARBA00023136"/>
    </source>
</evidence>
<dbReference type="InterPro" id="IPR019344">
    <property type="entry name" value="F1F0-ATPsyn_F_prd"/>
</dbReference>
<feature type="region of interest" description="Disordered" evidence="10">
    <location>
        <begin position="123"/>
        <end position="186"/>
    </location>
</feature>
<evidence type="ECO:0000313" key="12">
    <source>
        <dbReference type="Ensembl" id="ENSGWIP00000005259.1"/>
    </source>
</evidence>
<comment type="subcellular location">
    <subcellularLocation>
        <location evidence="1">Mitochondrion membrane</location>
    </subcellularLocation>
</comment>